<dbReference type="Proteomes" id="UP000323819">
    <property type="component" value="Unassembled WGS sequence"/>
</dbReference>
<evidence type="ECO:0000313" key="2">
    <source>
        <dbReference type="EMBL" id="TXX65698.1"/>
    </source>
</evidence>
<proteinExistence type="predicted"/>
<dbReference type="AntiFam" id="ANF00277">
    <property type="entry name" value="Spurious ORF (formerly Pfam entry PF11665)"/>
</dbReference>
<reference evidence="2 3" key="1">
    <citation type="submission" date="2019-06" db="EMBL/GenBank/DDBJ databases">
        <title>Vibrio cholerae phylogeny based on whole-genome sequencing reveals genetic diversity and population strucutre.</title>
        <authorList>
            <person name="Zhiqiu Y."/>
            <person name="Bin L."/>
            <person name="Lingyan J."/>
        </authorList>
    </citation>
    <scope>NUCLEOTIDE SEQUENCE [LARGE SCALE GENOMIC DNA]</scope>
    <source>
        <strain evidence="2 3">N2814</strain>
    </source>
</reference>
<evidence type="ECO:0000256" key="1">
    <source>
        <dbReference type="SAM" id="Phobius"/>
    </source>
</evidence>
<dbReference type="EMBL" id="VSIJ01000029">
    <property type="protein sequence ID" value="TXX65698.1"/>
    <property type="molecule type" value="Genomic_DNA"/>
</dbReference>
<keyword evidence="1" id="KW-0812">Transmembrane</keyword>
<feature type="transmembrane region" description="Helical" evidence="1">
    <location>
        <begin position="17"/>
        <end position="38"/>
    </location>
</feature>
<keyword evidence="1" id="KW-0472">Membrane</keyword>
<gene>
    <name evidence="2" type="ORF">FXF03_09985</name>
</gene>
<evidence type="ECO:0000313" key="3">
    <source>
        <dbReference type="Proteomes" id="UP000323819"/>
    </source>
</evidence>
<sequence>MGHITNASRGTVNAWHFYYALVFVVTALCGELVVALAAP</sequence>
<protein>
    <submittedName>
        <fullName evidence="2">DUF3265 domain-containing protein</fullName>
    </submittedName>
</protein>
<keyword evidence="1" id="KW-1133">Transmembrane helix</keyword>
<name>A0ABD7SMG6_VIBCL</name>
<comment type="caution">
    <text evidence="2">The sequence shown here is derived from an EMBL/GenBank/DDBJ whole genome shotgun (WGS) entry which is preliminary data.</text>
</comment>
<accession>A0ABD7SMG6</accession>
<dbReference type="AlphaFoldDB" id="A0ABD7SMG6"/>
<organism evidence="2 3">
    <name type="scientific">Vibrio cholerae</name>
    <dbReference type="NCBI Taxonomy" id="666"/>
    <lineage>
        <taxon>Bacteria</taxon>
        <taxon>Pseudomonadati</taxon>
        <taxon>Pseudomonadota</taxon>
        <taxon>Gammaproteobacteria</taxon>
        <taxon>Vibrionales</taxon>
        <taxon>Vibrionaceae</taxon>
        <taxon>Vibrio</taxon>
    </lineage>
</organism>